<protein>
    <submittedName>
        <fullName evidence="1">DUF4089 domain-containing protein</fullName>
    </submittedName>
</protein>
<dbReference type="AlphaFoldDB" id="A0A345ZVD6"/>
<dbReference type="RefSeq" id="WP_115690960.1">
    <property type="nucleotide sequence ID" value="NZ_CP031417.1"/>
</dbReference>
<dbReference type="InterPro" id="IPR025148">
    <property type="entry name" value="AtzG-like"/>
</dbReference>
<gene>
    <name evidence="1" type="ORF">DW352_10400</name>
</gene>
<dbReference type="KEGG" id="ptaw:DW352_10400"/>
<dbReference type="Pfam" id="PF13318">
    <property type="entry name" value="AtzG-like"/>
    <property type="match status" value="1"/>
</dbReference>
<sequence>MANDPLDDFITAAAAALNLPLDPAWRPAVKANLAVTLQHAASVAEFPLADEAEPAPVFKA</sequence>
<name>A0A345ZVD6_9HYPH</name>
<dbReference type="EMBL" id="CP031417">
    <property type="protein sequence ID" value="AXK80883.1"/>
    <property type="molecule type" value="Genomic_DNA"/>
</dbReference>
<evidence type="ECO:0000313" key="2">
    <source>
        <dbReference type="Proteomes" id="UP000254889"/>
    </source>
</evidence>
<organism evidence="1 2">
    <name type="scientific">Pseudolabrys taiwanensis</name>
    <dbReference type="NCBI Taxonomy" id="331696"/>
    <lineage>
        <taxon>Bacteria</taxon>
        <taxon>Pseudomonadati</taxon>
        <taxon>Pseudomonadota</taxon>
        <taxon>Alphaproteobacteria</taxon>
        <taxon>Hyphomicrobiales</taxon>
        <taxon>Xanthobacteraceae</taxon>
        <taxon>Pseudolabrys</taxon>
    </lineage>
</organism>
<evidence type="ECO:0000313" key="1">
    <source>
        <dbReference type="EMBL" id="AXK80883.1"/>
    </source>
</evidence>
<dbReference type="OrthoDB" id="7933911at2"/>
<reference evidence="1 2" key="1">
    <citation type="submission" date="2018-07" db="EMBL/GenBank/DDBJ databases">
        <authorList>
            <person name="Quirk P.G."/>
            <person name="Krulwich T.A."/>
        </authorList>
    </citation>
    <scope>NUCLEOTIDE SEQUENCE [LARGE SCALE GENOMIC DNA]</scope>
    <source>
        <strain evidence="1 2">CC-BB4</strain>
    </source>
</reference>
<proteinExistence type="predicted"/>
<keyword evidence="2" id="KW-1185">Reference proteome</keyword>
<accession>A0A345ZVD6</accession>
<dbReference type="Proteomes" id="UP000254889">
    <property type="component" value="Chromosome"/>
</dbReference>